<comment type="caution">
    <text evidence="10">The sequence shown here is derived from an EMBL/GenBank/DDBJ whole genome shotgun (WGS) entry which is preliminary data.</text>
</comment>
<dbReference type="Proteomes" id="UP000240357">
    <property type="component" value="Unassembled WGS sequence"/>
</dbReference>
<feature type="binding site" evidence="9">
    <location>
        <position position="73"/>
    </location>
    <ligand>
        <name>Mg(2+)</name>
        <dbReference type="ChEBI" id="CHEBI:18420"/>
        <label>1</label>
        <note>catalytic</note>
    </ligand>
</feature>
<evidence type="ECO:0000256" key="7">
    <source>
        <dbReference type="ARBA" id="ARBA00023136"/>
    </source>
</evidence>
<dbReference type="GO" id="GO:0046854">
    <property type="term" value="P:phosphatidylinositol phosphate biosynthetic process"/>
    <property type="evidence" value="ECO:0007669"/>
    <property type="project" value="InterPro"/>
</dbReference>
<accession>A0A2T2Y988</accession>
<dbReference type="GO" id="GO:0000287">
    <property type="term" value="F:magnesium ion binding"/>
    <property type="evidence" value="ECO:0007669"/>
    <property type="project" value="UniProtKB-UniRule"/>
</dbReference>
<dbReference type="InterPro" id="IPR000760">
    <property type="entry name" value="Inositol_monophosphatase-like"/>
</dbReference>
<keyword evidence="6 8" id="KW-0460">Magnesium</keyword>
<dbReference type="EC" id="3.1.3.7" evidence="8"/>
<dbReference type="GO" id="GO:0050427">
    <property type="term" value="P:3'-phosphoadenosine 5'-phosphosulfate metabolic process"/>
    <property type="evidence" value="ECO:0007669"/>
    <property type="project" value="TreeGrafter"/>
</dbReference>
<evidence type="ECO:0000256" key="2">
    <source>
        <dbReference type="ARBA" id="ARBA00022475"/>
    </source>
</evidence>
<evidence type="ECO:0000256" key="3">
    <source>
        <dbReference type="ARBA" id="ARBA00022519"/>
    </source>
</evidence>
<evidence type="ECO:0000256" key="6">
    <source>
        <dbReference type="ARBA" id="ARBA00022842"/>
    </source>
</evidence>
<proteinExistence type="inferred from homology"/>
<gene>
    <name evidence="8 10" type="primary">cysQ</name>
    <name evidence="10" type="ORF">AHMF7605_00430</name>
</gene>
<comment type="cofactor">
    <cofactor evidence="8 9">
        <name>Mg(2+)</name>
        <dbReference type="ChEBI" id="CHEBI:18420"/>
    </cofactor>
</comment>
<comment type="function">
    <text evidence="8">Converts adenosine-3',5'-bisphosphate (PAP) to AMP.</text>
</comment>
<dbReference type="Pfam" id="PF00459">
    <property type="entry name" value="Inositol_P"/>
    <property type="match status" value="1"/>
</dbReference>
<dbReference type="PROSITE" id="PS00630">
    <property type="entry name" value="IMP_2"/>
    <property type="match status" value="1"/>
</dbReference>
<evidence type="ECO:0000256" key="4">
    <source>
        <dbReference type="ARBA" id="ARBA00022723"/>
    </source>
</evidence>
<dbReference type="CDD" id="cd01638">
    <property type="entry name" value="CysQ"/>
    <property type="match status" value="1"/>
</dbReference>
<evidence type="ECO:0000313" key="10">
    <source>
        <dbReference type="EMBL" id="PSR52091.1"/>
    </source>
</evidence>
<comment type="similarity">
    <text evidence="1 8">Belongs to the inositol monophosphatase superfamily. CysQ family.</text>
</comment>
<dbReference type="FunFam" id="3.30.540.10:FF:000007">
    <property type="entry name" value="3'(2'),5'-bisphosphate nucleotidase CysQ"/>
    <property type="match status" value="1"/>
</dbReference>
<keyword evidence="3" id="KW-0997">Cell inner membrane</keyword>
<feature type="binding site" evidence="9">
    <location>
        <position position="95"/>
    </location>
    <ligand>
        <name>Mg(2+)</name>
        <dbReference type="ChEBI" id="CHEBI:18420"/>
        <label>1</label>
        <note>catalytic</note>
    </ligand>
</feature>
<keyword evidence="11" id="KW-1185">Reference proteome</keyword>
<feature type="binding site" evidence="8">
    <location>
        <position position="218"/>
    </location>
    <ligand>
        <name>Mg(2+)</name>
        <dbReference type="ChEBI" id="CHEBI:18420"/>
        <label>2</label>
    </ligand>
</feature>
<dbReference type="RefSeq" id="WP_106925376.1">
    <property type="nucleotide sequence ID" value="NZ_PYFT01000001.1"/>
</dbReference>
<comment type="catalytic activity">
    <reaction evidence="8">
        <text>adenosine 3',5'-bisphosphate + H2O = AMP + phosphate</text>
        <dbReference type="Rhea" id="RHEA:10040"/>
        <dbReference type="ChEBI" id="CHEBI:15377"/>
        <dbReference type="ChEBI" id="CHEBI:43474"/>
        <dbReference type="ChEBI" id="CHEBI:58343"/>
        <dbReference type="ChEBI" id="CHEBI:456215"/>
        <dbReference type="EC" id="3.1.3.7"/>
    </reaction>
</comment>
<dbReference type="AlphaFoldDB" id="A0A2T2Y988"/>
<dbReference type="OrthoDB" id="9772456at2"/>
<comment type="subcellular location">
    <subcellularLocation>
        <location evidence="8">Cell membrane</location>
        <topology evidence="8">Peripheral membrane protein</topology>
        <orientation evidence="8">Cytoplasmic side</orientation>
    </subcellularLocation>
</comment>
<feature type="binding site" evidence="9">
    <location>
        <position position="96"/>
    </location>
    <ligand>
        <name>Mg(2+)</name>
        <dbReference type="ChEBI" id="CHEBI:18420"/>
        <label>1</label>
        <note>catalytic</note>
    </ligand>
</feature>
<keyword evidence="4 8" id="KW-0479">Metal-binding</keyword>
<evidence type="ECO:0000313" key="11">
    <source>
        <dbReference type="Proteomes" id="UP000240357"/>
    </source>
</evidence>
<dbReference type="NCBIfam" id="TIGR01331">
    <property type="entry name" value="bisphos_cysQ"/>
    <property type="match status" value="1"/>
</dbReference>
<feature type="binding site" evidence="8 9">
    <location>
        <position position="93"/>
    </location>
    <ligand>
        <name>Mg(2+)</name>
        <dbReference type="ChEBI" id="CHEBI:18420"/>
        <label>2</label>
    </ligand>
</feature>
<dbReference type="EMBL" id="PYFT01000001">
    <property type="protein sequence ID" value="PSR52091.1"/>
    <property type="molecule type" value="Genomic_DNA"/>
</dbReference>
<sequence>MLPIPLPTLLPGLLQLAKEAGRAIMQVYNQPASFTQVTLKSDQSPLTQADQAAHDIIAAGLAALTPGVPVLSEEGKLVPYEERRTWEFYWCVDPLDGTKEFIGRNGEFTVNIALIVNNVPIAGIIYAPVTDELYYTDGQNGAYKQAGTKAEEKLQVSGKTEKLVVVKSRSHSTPEEITFLEQFPVATEIRIGSSLKFCLIAEGKAQLYFRHGPTMEWDTAAGQAILAQAGGQLTSPTGEPFQYNKPSLVNGSFLCTSWQ</sequence>
<protein>
    <recommendedName>
        <fullName evidence="8">3'(2'),5'-bisphosphate nucleotidase CysQ</fullName>
        <ecNumber evidence="8">3.1.3.7</ecNumber>
    </recommendedName>
    <alternativeName>
        <fullName evidence="8">3'(2'),5-bisphosphonucleoside 3'(2')-phosphohydrolase</fullName>
    </alternativeName>
    <alternativeName>
        <fullName evidence="8">3'-phosphoadenosine 5'-phosphate phosphatase</fullName>
        <shortName evidence="8">PAP phosphatase</shortName>
    </alternativeName>
</protein>
<dbReference type="PANTHER" id="PTHR43028:SF5">
    <property type="entry name" value="3'(2'),5'-BISPHOSPHATE NUCLEOTIDASE 1"/>
    <property type="match status" value="1"/>
</dbReference>
<dbReference type="PRINTS" id="PR00377">
    <property type="entry name" value="IMPHPHTASES"/>
</dbReference>
<dbReference type="Gene3D" id="3.40.190.80">
    <property type="match status" value="1"/>
</dbReference>
<feature type="binding site" evidence="9">
    <location>
        <position position="218"/>
    </location>
    <ligand>
        <name>Mg(2+)</name>
        <dbReference type="ChEBI" id="CHEBI:18420"/>
        <label>1</label>
        <note>catalytic</note>
    </ligand>
</feature>
<dbReference type="InterPro" id="IPR020550">
    <property type="entry name" value="Inositol_monophosphatase_CS"/>
</dbReference>
<dbReference type="GO" id="GO:0008441">
    <property type="term" value="F:3'(2'),5'-bisphosphate nucleotidase activity"/>
    <property type="evidence" value="ECO:0007669"/>
    <property type="project" value="UniProtKB-UniRule"/>
</dbReference>
<dbReference type="SUPFAM" id="SSF56655">
    <property type="entry name" value="Carbohydrate phosphatase"/>
    <property type="match status" value="1"/>
</dbReference>
<dbReference type="GO" id="GO:0000103">
    <property type="term" value="P:sulfate assimilation"/>
    <property type="evidence" value="ECO:0007669"/>
    <property type="project" value="TreeGrafter"/>
</dbReference>
<keyword evidence="5 8" id="KW-0378">Hydrolase</keyword>
<dbReference type="InterPro" id="IPR050725">
    <property type="entry name" value="CysQ/Inositol_MonoPase"/>
</dbReference>
<feature type="binding site" evidence="8">
    <location>
        <position position="93"/>
    </location>
    <ligand>
        <name>Mg(2+)</name>
        <dbReference type="ChEBI" id="CHEBI:18420"/>
        <label>1</label>
    </ligand>
</feature>
<dbReference type="InterPro" id="IPR006240">
    <property type="entry name" value="CysQ"/>
</dbReference>
<organism evidence="10 11">
    <name type="scientific">Adhaeribacter arboris</name>
    <dbReference type="NCBI Taxonomy" id="2072846"/>
    <lineage>
        <taxon>Bacteria</taxon>
        <taxon>Pseudomonadati</taxon>
        <taxon>Bacteroidota</taxon>
        <taxon>Cytophagia</taxon>
        <taxon>Cytophagales</taxon>
        <taxon>Hymenobacteraceae</taxon>
        <taxon>Adhaeribacter</taxon>
    </lineage>
</organism>
<evidence type="ECO:0000256" key="1">
    <source>
        <dbReference type="ARBA" id="ARBA00005289"/>
    </source>
</evidence>
<evidence type="ECO:0000256" key="5">
    <source>
        <dbReference type="ARBA" id="ARBA00022801"/>
    </source>
</evidence>
<reference evidence="10 11" key="1">
    <citation type="submission" date="2018-03" db="EMBL/GenBank/DDBJ databases">
        <title>Adhaeribacter sp. HMF7605 Genome sequencing and assembly.</title>
        <authorList>
            <person name="Kang H."/>
            <person name="Kang J."/>
            <person name="Cha I."/>
            <person name="Kim H."/>
            <person name="Joh K."/>
        </authorList>
    </citation>
    <scope>NUCLEOTIDE SEQUENCE [LARGE SCALE GENOMIC DNA]</scope>
    <source>
        <strain evidence="10 11">HMF7605</strain>
    </source>
</reference>
<dbReference type="HAMAP" id="MF_02095">
    <property type="entry name" value="CysQ"/>
    <property type="match status" value="1"/>
</dbReference>
<dbReference type="Gene3D" id="3.30.540.10">
    <property type="entry name" value="Fructose-1,6-Bisphosphatase, subunit A, domain 1"/>
    <property type="match status" value="1"/>
</dbReference>
<feature type="binding site" evidence="8">
    <location>
        <position position="218"/>
    </location>
    <ligand>
        <name>substrate</name>
    </ligand>
</feature>
<dbReference type="GO" id="GO:0005886">
    <property type="term" value="C:plasma membrane"/>
    <property type="evidence" value="ECO:0007669"/>
    <property type="project" value="UniProtKB-SubCell"/>
</dbReference>
<keyword evidence="7 8" id="KW-0472">Membrane</keyword>
<feature type="binding site" evidence="8">
    <location>
        <position position="95"/>
    </location>
    <ligand>
        <name>Mg(2+)</name>
        <dbReference type="ChEBI" id="CHEBI:18420"/>
        <label>1</label>
    </ligand>
</feature>
<feature type="binding site" evidence="8">
    <location>
        <position position="73"/>
    </location>
    <ligand>
        <name>Mg(2+)</name>
        <dbReference type="ChEBI" id="CHEBI:18420"/>
        <label>1</label>
    </ligand>
</feature>
<name>A0A2T2Y988_9BACT</name>
<evidence type="ECO:0000256" key="8">
    <source>
        <dbReference type="HAMAP-Rule" id="MF_02095"/>
    </source>
</evidence>
<feature type="binding site" evidence="8">
    <location>
        <position position="96"/>
    </location>
    <ligand>
        <name>Mg(2+)</name>
        <dbReference type="ChEBI" id="CHEBI:18420"/>
        <label>2</label>
    </ligand>
</feature>
<feature type="binding site" evidence="8">
    <location>
        <position position="73"/>
    </location>
    <ligand>
        <name>substrate</name>
    </ligand>
</feature>
<evidence type="ECO:0000256" key="9">
    <source>
        <dbReference type="PIRSR" id="PIRSR600760-2"/>
    </source>
</evidence>
<feature type="binding site" evidence="8">
    <location>
        <begin position="95"/>
        <end position="98"/>
    </location>
    <ligand>
        <name>substrate</name>
    </ligand>
</feature>
<dbReference type="PANTHER" id="PTHR43028">
    <property type="entry name" value="3'(2'),5'-BISPHOSPHATE NUCLEOTIDASE 1"/>
    <property type="match status" value="1"/>
</dbReference>
<keyword evidence="2 8" id="KW-1003">Cell membrane</keyword>